<proteinExistence type="predicted"/>
<protein>
    <submittedName>
        <fullName evidence="1">Uncharacterized protein</fullName>
    </submittedName>
</protein>
<name>A0A2L2U0M4_9HYPO</name>
<organism evidence="1 2">
    <name type="scientific">Fusarium venenatum</name>
    <dbReference type="NCBI Taxonomy" id="56646"/>
    <lineage>
        <taxon>Eukaryota</taxon>
        <taxon>Fungi</taxon>
        <taxon>Dikarya</taxon>
        <taxon>Ascomycota</taxon>
        <taxon>Pezizomycotina</taxon>
        <taxon>Sordariomycetes</taxon>
        <taxon>Hypocreomycetidae</taxon>
        <taxon>Hypocreales</taxon>
        <taxon>Nectriaceae</taxon>
        <taxon>Fusarium</taxon>
    </lineage>
</organism>
<reference evidence="2" key="1">
    <citation type="submission" date="2014-10" db="EMBL/GenBank/DDBJ databases">
        <authorList>
            <person name="King R."/>
        </authorList>
    </citation>
    <scope>NUCLEOTIDE SEQUENCE [LARGE SCALE GENOMIC DNA]</scope>
    <source>
        <strain evidence="2">A3/5</strain>
    </source>
</reference>
<dbReference type="AlphaFoldDB" id="A0A2L2U0M4"/>
<evidence type="ECO:0000313" key="2">
    <source>
        <dbReference type="Proteomes" id="UP000245910"/>
    </source>
</evidence>
<sequence>MTTRGTALLGELLARRTSRRSAASAPDTPLTLEQGHLSLGLDAKVLDGDRVYDQKFPQGQESYVRARWVVRGIKLANDTDILLTGASYFLNGNNYYRAAKAINVRLSRAVSASKAQSRQTHILLTTLQQTTTIFTGVTLVGLDWISYVELSIKRLLILCWLQMPAQMTISNVAGRLLIPELKETSSWKAAAWSAKPP</sequence>
<dbReference type="EMBL" id="LN649229">
    <property type="protein sequence ID" value="CEI67355.1"/>
    <property type="molecule type" value="Genomic_DNA"/>
</dbReference>
<accession>A0A2L2U0M4</accession>
<dbReference type="Proteomes" id="UP000245910">
    <property type="component" value="Chromosome I"/>
</dbReference>
<keyword evidence="2" id="KW-1185">Reference proteome</keyword>
<evidence type="ECO:0000313" key="1">
    <source>
        <dbReference type="EMBL" id="CEI67355.1"/>
    </source>
</evidence>